<accession>A0A0F9S582</accession>
<proteinExistence type="predicted"/>
<protein>
    <submittedName>
        <fullName evidence="1">Uncharacterized protein</fullName>
    </submittedName>
</protein>
<evidence type="ECO:0000313" key="1">
    <source>
        <dbReference type="EMBL" id="KKN32246.1"/>
    </source>
</evidence>
<dbReference type="EMBL" id="LAZR01002265">
    <property type="protein sequence ID" value="KKN32246.1"/>
    <property type="molecule type" value="Genomic_DNA"/>
</dbReference>
<organism evidence="1">
    <name type="scientific">marine sediment metagenome</name>
    <dbReference type="NCBI Taxonomy" id="412755"/>
    <lineage>
        <taxon>unclassified sequences</taxon>
        <taxon>metagenomes</taxon>
        <taxon>ecological metagenomes</taxon>
    </lineage>
</organism>
<sequence>MKYTEKEQRFFEQRSLENLIITYQKELLRIVGGDNDISLLPRGVRRRMRKDGILSKARHTFGVTPKGRKMLTEEAL</sequence>
<dbReference type="AlphaFoldDB" id="A0A0F9S582"/>
<reference evidence="1" key="1">
    <citation type="journal article" date="2015" name="Nature">
        <title>Complex archaea that bridge the gap between prokaryotes and eukaryotes.</title>
        <authorList>
            <person name="Spang A."/>
            <person name="Saw J.H."/>
            <person name="Jorgensen S.L."/>
            <person name="Zaremba-Niedzwiedzka K."/>
            <person name="Martijn J."/>
            <person name="Lind A.E."/>
            <person name="van Eijk R."/>
            <person name="Schleper C."/>
            <person name="Guy L."/>
            <person name="Ettema T.J."/>
        </authorList>
    </citation>
    <scope>NUCLEOTIDE SEQUENCE</scope>
</reference>
<name>A0A0F9S582_9ZZZZ</name>
<gene>
    <name evidence="1" type="ORF">LCGC14_0815960</name>
</gene>
<comment type="caution">
    <text evidence="1">The sequence shown here is derived from an EMBL/GenBank/DDBJ whole genome shotgun (WGS) entry which is preliminary data.</text>
</comment>